<comment type="similarity">
    <text evidence="10">Belongs to the binding-protein-dependent transport system permease family. OppBC subfamily.</text>
</comment>
<dbReference type="SUPFAM" id="SSF161098">
    <property type="entry name" value="MetI-like"/>
    <property type="match status" value="1"/>
</dbReference>
<dbReference type="Gene3D" id="1.10.3720.10">
    <property type="entry name" value="MetI-like"/>
    <property type="match status" value="1"/>
</dbReference>
<keyword evidence="3" id="KW-1003">Cell membrane</keyword>
<dbReference type="RefSeq" id="WP_054521956.1">
    <property type="nucleotide sequence ID" value="NZ_LGKO01000005.1"/>
</dbReference>
<evidence type="ECO:0000256" key="4">
    <source>
        <dbReference type="ARBA" id="ARBA00022596"/>
    </source>
</evidence>
<evidence type="ECO:0000256" key="2">
    <source>
        <dbReference type="ARBA" id="ARBA00022448"/>
    </source>
</evidence>
<keyword evidence="8" id="KW-0921">Nickel transport</keyword>
<evidence type="ECO:0000256" key="11">
    <source>
        <dbReference type="ARBA" id="ARBA00038669"/>
    </source>
</evidence>
<evidence type="ECO:0000256" key="6">
    <source>
        <dbReference type="ARBA" id="ARBA00022989"/>
    </source>
</evidence>
<dbReference type="PROSITE" id="PS50928">
    <property type="entry name" value="ABC_TM1"/>
    <property type="match status" value="1"/>
</dbReference>
<dbReference type="InterPro" id="IPR035906">
    <property type="entry name" value="MetI-like_sf"/>
</dbReference>
<keyword evidence="16" id="KW-1185">Reference proteome</keyword>
<feature type="transmembrane region" description="Helical" evidence="13">
    <location>
        <begin position="100"/>
        <end position="123"/>
    </location>
</feature>
<evidence type="ECO:0000256" key="9">
    <source>
        <dbReference type="ARBA" id="ARBA00023136"/>
    </source>
</evidence>
<evidence type="ECO:0000256" key="12">
    <source>
        <dbReference type="ARBA" id="ARBA00044774"/>
    </source>
</evidence>
<dbReference type="Proteomes" id="UP000050544">
    <property type="component" value="Unassembled WGS sequence"/>
</dbReference>
<dbReference type="InterPro" id="IPR050045">
    <property type="entry name" value="Opp2B"/>
</dbReference>
<evidence type="ECO:0000256" key="3">
    <source>
        <dbReference type="ARBA" id="ARBA00022475"/>
    </source>
</evidence>
<dbReference type="Pfam" id="PF00528">
    <property type="entry name" value="BPD_transp_1"/>
    <property type="match status" value="1"/>
</dbReference>
<feature type="transmembrane region" description="Helical" evidence="13">
    <location>
        <begin position="236"/>
        <end position="262"/>
    </location>
</feature>
<dbReference type="InterPro" id="IPR000515">
    <property type="entry name" value="MetI-like"/>
</dbReference>
<evidence type="ECO:0000256" key="5">
    <source>
        <dbReference type="ARBA" id="ARBA00022692"/>
    </source>
</evidence>
<dbReference type="GO" id="GO:0071916">
    <property type="term" value="F:dipeptide transmembrane transporter activity"/>
    <property type="evidence" value="ECO:0007669"/>
    <property type="project" value="TreeGrafter"/>
</dbReference>
<gene>
    <name evidence="15" type="ORF">SE15_09950</name>
</gene>
<name>A0A0P6XGT8_9CHLR</name>
<evidence type="ECO:0000256" key="7">
    <source>
        <dbReference type="ARBA" id="ARBA00023065"/>
    </source>
</evidence>
<evidence type="ECO:0000259" key="14">
    <source>
        <dbReference type="PROSITE" id="PS50928"/>
    </source>
</evidence>
<comment type="subunit">
    <text evidence="11">The complex is composed of two ATP-binding proteins (NikD and NikE), two transmembrane proteins (NikB and NikC) and a solute-binding protein (NikA).</text>
</comment>
<organism evidence="15 16">
    <name type="scientific">Thermanaerothrix daxensis</name>
    <dbReference type="NCBI Taxonomy" id="869279"/>
    <lineage>
        <taxon>Bacteria</taxon>
        <taxon>Bacillati</taxon>
        <taxon>Chloroflexota</taxon>
        <taxon>Anaerolineae</taxon>
        <taxon>Anaerolineales</taxon>
        <taxon>Anaerolineaceae</taxon>
        <taxon>Thermanaerothrix</taxon>
    </lineage>
</organism>
<protein>
    <recommendedName>
        <fullName evidence="12">Nickel import system permease protein NikB</fullName>
    </recommendedName>
</protein>
<dbReference type="InterPro" id="IPR045621">
    <property type="entry name" value="BPD_transp_1_N"/>
</dbReference>
<comment type="caution">
    <text evidence="15">The sequence shown here is derived from an EMBL/GenBank/DDBJ whole genome shotgun (WGS) entry which is preliminary data.</text>
</comment>
<feature type="transmembrane region" description="Helical" evidence="13">
    <location>
        <begin position="182"/>
        <end position="201"/>
    </location>
</feature>
<dbReference type="Pfam" id="PF19300">
    <property type="entry name" value="BPD_transp_1_N"/>
    <property type="match status" value="1"/>
</dbReference>
<proteinExistence type="inferred from homology"/>
<keyword evidence="4" id="KW-0533">Nickel</keyword>
<reference evidence="15 16" key="1">
    <citation type="submission" date="2015-07" db="EMBL/GenBank/DDBJ databases">
        <title>Whole genome sequence of Thermanaerothrix daxensis DSM 23592.</title>
        <authorList>
            <person name="Hemp J."/>
            <person name="Ward L.M."/>
            <person name="Pace L.A."/>
            <person name="Fischer W.W."/>
        </authorList>
    </citation>
    <scope>NUCLEOTIDE SEQUENCE [LARGE SCALE GENOMIC DNA]</scope>
    <source>
        <strain evidence="15 16">GNS-1</strain>
    </source>
</reference>
<keyword evidence="9 13" id="KW-0472">Membrane</keyword>
<accession>A0A0P6XGT8</accession>
<dbReference type="GO" id="GO:0005886">
    <property type="term" value="C:plasma membrane"/>
    <property type="evidence" value="ECO:0007669"/>
    <property type="project" value="UniProtKB-SubCell"/>
</dbReference>
<dbReference type="STRING" id="869279.SE15_09950"/>
<keyword evidence="7" id="KW-0406">Ion transport</keyword>
<evidence type="ECO:0000313" key="15">
    <source>
        <dbReference type="EMBL" id="KPL82464.1"/>
    </source>
</evidence>
<dbReference type="NCBIfam" id="NF045470">
    <property type="entry name" value="Opp2B"/>
    <property type="match status" value="1"/>
</dbReference>
<feature type="domain" description="ABC transmembrane type-1" evidence="14">
    <location>
        <begin position="96"/>
        <end position="305"/>
    </location>
</feature>
<dbReference type="PATRIC" id="fig|869279.4.peg.1601"/>
<keyword evidence="6 13" id="KW-1133">Transmembrane helix</keyword>
<dbReference type="GO" id="GO:0015099">
    <property type="term" value="F:nickel cation transmembrane transporter activity"/>
    <property type="evidence" value="ECO:0007669"/>
    <property type="project" value="InterPro"/>
</dbReference>
<evidence type="ECO:0000256" key="1">
    <source>
        <dbReference type="ARBA" id="ARBA00004651"/>
    </source>
</evidence>
<dbReference type="CDD" id="cd06261">
    <property type="entry name" value="TM_PBP2"/>
    <property type="match status" value="1"/>
</dbReference>
<feature type="transmembrane region" description="Helical" evidence="13">
    <location>
        <begin position="135"/>
        <end position="162"/>
    </location>
</feature>
<evidence type="ECO:0000256" key="10">
    <source>
        <dbReference type="ARBA" id="ARBA00024202"/>
    </source>
</evidence>
<dbReference type="EMBL" id="LGKO01000005">
    <property type="protein sequence ID" value="KPL82464.1"/>
    <property type="molecule type" value="Genomic_DNA"/>
</dbReference>
<dbReference type="AlphaFoldDB" id="A0A0P6XGT8"/>
<evidence type="ECO:0000256" key="13">
    <source>
        <dbReference type="RuleBase" id="RU363032"/>
    </source>
</evidence>
<evidence type="ECO:0000256" key="8">
    <source>
        <dbReference type="ARBA" id="ARBA00023112"/>
    </source>
</evidence>
<comment type="subcellular location">
    <subcellularLocation>
        <location evidence="1 13">Cell membrane</location>
        <topology evidence="1 13">Multi-pass membrane protein</topology>
    </subcellularLocation>
</comment>
<dbReference type="PANTHER" id="PTHR43163">
    <property type="entry name" value="DIPEPTIDE TRANSPORT SYSTEM PERMEASE PROTEIN DPPB-RELATED"/>
    <property type="match status" value="1"/>
</dbReference>
<keyword evidence="5 13" id="KW-0812">Transmembrane</keyword>
<keyword evidence="2 13" id="KW-0813">Transport</keyword>
<feature type="transmembrane region" description="Helical" evidence="13">
    <location>
        <begin position="282"/>
        <end position="308"/>
    </location>
</feature>
<feature type="transmembrane region" description="Helical" evidence="13">
    <location>
        <begin position="9"/>
        <end position="30"/>
    </location>
</feature>
<dbReference type="PANTHER" id="PTHR43163:SF6">
    <property type="entry name" value="DIPEPTIDE TRANSPORT SYSTEM PERMEASE PROTEIN DPPB-RELATED"/>
    <property type="match status" value="1"/>
</dbReference>
<evidence type="ECO:0000313" key="16">
    <source>
        <dbReference type="Proteomes" id="UP000050544"/>
    </source>
</evidence>
<sequence>MLRYFIRRALALVPVFFLMTVIVFLLIRMVPGDPVDVMYGAEGLDPARRAVLERSLGLDQPLVVQYVKWLGRALTGDLGRSYRAQMPVLDLILQRLPATLYLSLAALLFSVVLAIPLGIISAVKRNSWADLGAIGFAILGISLPQFWSGIMLVLLFAIVLGWLPSIGYVPPQENFGRFLRHIILPAVTLGWSLAGTTTRLTRSSLLEELGKDYVRTARGMGLPERKVLWEHALRNALIPTVTMIGLQLAFLIGGAVIVETVFAWPGIGLLIVDSIFARDYPVVQGVIMAVAVMVVLVNLLVDFIYTLLDPRIRLE</sequence>